<dbReference type="SMART" id="SM00729">
    <property type="entry name" value="Elp3"/>
    <property type="match status" value="1"/>
</dbReference>
<keyword evidence="2" id="KW-0479">Metal-binding</keyword>
<keyword evidence="4" id="KW-0411">Iron-sulfur</keyword>
<accession>A0A0L0KKQ6</accession>
<gene>
    <name evidence="6" type="ORF">IQ63_06200</name>
</gene>
<dbReference type="PANTHER" id="PTHR11228">
    <property type="entry name" value="RADICAL SAM DOMAIN PROTEIN"/>
    <property type="match status" value="1"/>
</dbReference>
<dbReference type="PROSITE" id="PS51918">
    <property type="entry name" value="RADICAL_SAM"/>
    <property type="match status" value="1"/>
</dbReference>
<evidence type="ECO:0000313" key="7">
    <source>
        <dbReference type="Proteomes" id="UP000037151"/>
    </source>
</evidence>
<reference evidence="7" key="1">
    <citation type="submission" date="2014-07" db="EMBL/GenBank/DDBJ databases">
        <title>Genome sequencing of plant-pathogenic Streptomyces species.</title>
        <authorList>
            <person name="Harrison J."/>
            <person name="Sapp M."/>
            <person name="Thwaites R."/>
            <person name="Studholme D.J."/>
        </authorList>
    </citation>
    <scope>NUCLEOTIDE SEQUENCE [LARGE SCALE GENOMIC DNA]</scope>
    <source>
        <strain evidence="7">NCPPB 4445</strain>
    </source>
</reference>
<dbReference type="Proteomes" id="UP000037151">
    <property type="component" value="Unassembled WGS sequence"/>
</dbReference>
<evidence type="ECO:0000256" key="1">
    <source>
        <dbReference type="ARBA" id="ARBA00022691"/>
    </source>
</evidence>
<keyword evidence="3" id="KW-0408">Iron</keyword>
<sequence length="370" mass="40007">MTARPIVTGEQAASCYFRTTVDHPHRKALVQICEPCNETCKHCFVSATKRGAYMPLDAIRTQLIPQLAAARVNRVTLTGGEPFMHADLIPIVEEFRSAGMGVGVCTNATMVTPHQIERLAGLGAHMNVSLDGFSPDSHGVFRGRREGFQETVDNVKLFAKAGILQGLLCTPNNLAQDEEYGQLCAFAKEQGATYVLMNPLGSMGRGASRGSQKLRRPDDHMRHIRDLALPFADDGLDLTLIRFPNDDKPLAGCEAGTIIYVFTDGGVAICPYLVFAARTKVSQHPDTDFLVGNVWEHPDIAERLDNYGRFSDRWDLGANPTCGGCAMSDACGKGCPAAVVASGERIGAVDTEQCPVVPERSRMLPVVGTS</sequence>
<evidence type="ECO:0000256" key="3">
    <source>
        <dbReference type="ARBA" id="ARBA00023004"/>
    </source>
</evidence>
<comment type="caution">
    <text evidence="6">The sequence shown here is derived from an EMBL/GenBank/DDBJ whole genome shotgun (WGS) entry which is preliminary data.</text>
</comment>
<evidence type="ECO:0000256" key="2">
    <source>
        <dbReference type="ARBA" id="ARBA00022723"/>
    </source>
</evidence>
<name>A0A0L0KKQ6_9ACTN</name>
<dbReference type="PATRIC" id="fig|42234.21.peg.1276"/>
<dbReference type="GO" id="GO:0003824">
    <property type="term" value="F:catalytic activity"/>
    <property type="evidence" value="ECO:0007669"/>
    <property type="project" value="InterPro"/>
</dbReference>
<dbReference type="EMBL" id="JPPY01000038">
    <property type="protein sequence ID" value="KND38832.1"/>
    <property type="molecule type" value="Genomic_DNA"/>
</dbReference>
<dbReference type="Pfam" id="PF04055">
    <property type="entry name" value="Radical_SAM"/>
    <property type="match status" value="1"/>
</dbReference>
<dbReference type="InterPro" id="IPR006638">
    <property type="entry name" value="Elp3/MiaA/NifB-like_rSAM"/>
</dbReference>
<dbReference type="CDD" id="cd01335">
    <property type="entry name" value="Radical_SAM"/>
    <property type="match status" value="1"/>
</dbReference>
<organism evidence="6 7">
    <name type="scientific">Streptomyces acidiscabies</name>
    <dbReference type="NCBI Taxonomy" id="42234"/>
    <lineage>
        <taxon>Bacteria</taxon>
        <taxon>Bacillati</taxon>
        <taxon>Actinomycetota</taxon>
        <taxon>Actinomycetes</taxon>
        <taxon>Kitasatosporales</taxon>
        <taxon>Streptomycetaceae</taxon>
        <taxon>Streptomyces</taxon>
    </lineage>
</organism>
<dbReference type="InterPro" id="IPR013785">
    <property type="entry name" value="Aldolase_TIM"/>
</dbReference>
<dbReference type="Gene3D" id="3.20.20.70">
    <property type="entry name" value="Aldolase class I"/>
    <property type="match status" value="1"/>
</dbReference>
<dbReference type="GO" id="GO:0051536">
    <property type="term" value="F:iron-sulfur cluster binding"/>
    <property type="evidence" value="ECO:0007669"/>
    <property type="project" value="UniProtKB-KW"/>
</dbReference>
<dbReference type="InterPro" id="IPR050377">
    <property type="entry name" value="Radical_SAM_PqqE_MftC-like"/>
</dbReference>
<evidence type="ECO:0000259" key="5">
    <source>
        <dbReference type="PROSITE" id="PS51918"/>
    </source>
</evidence>
<dbReference type="SFLD" id="SFLDS00029">
    <property type="entry name" value="Radical_SAM"/>
    <property type="match status" value="1"/>
</dbReference>
<dbReference type="OrthoDB" id="9782387at2"/>
<evidence type="ECO:0000313" key="6">
    <source>
        <dbReference type="EMBL" id="KND38832.1"/>
    </source>
</evidence>
<dbReference type="AlphaFoldDB" id="A0A0L0KKQ6"/>
<feature type="domain" description="Radical SAM core" evidence="5">
    <location>
        <begin position="22"/>
        <end position="230"/>
    </location>
</feature>
<dbReference type="GO" id="GO:0046872">
    <property type="term" value="F:metal ion binding"/>
    <property type="evidence" value="ECO:0007669"/>
    <property type="project" value="UniProtKB-KW"/>
</dbReference>
<protein>
    <submittedName>
        <fullName evidence="6">Pyrroloquinoline quinone biosynthesis protein PqqE</fullName>
    </submittedName>
</protein>
<evidence type="ECO:0000256" key="4">
    <source>
        <dbReference type="ARBA" id="ARBA00023014"/>
    </source>
</evidence>
<dbReference type="RefSeq" id="WP_050369745.1">
    <property type="nucleotide sequence ID" value="NZ_KQ257805.1"/>
</dbReference>
<dbReference type="PANTHER" id="PTHR11228:SF7">
    <property type="entry name" value="PQQA PEPTIDE CYCLASE"/>
    <property type="match status" value="1"/>
</dbReference>
<dbReference type="SFLD" id="SFLDG01067">
    <property type="entry name" value="SPASM/twitch_domain_containing"/>
    <property type="match status" value="1"/>
</dbReference>
<proteinExistence type="predicted"/>
<dbReference type="InterPro" id="IPR058240">
    <property type="entry name" value="rSAM_sf"/>
</dbReference>
<keyword evidence="1" id="KW-0949">S-adenosyl-L-methionine</keyword>
<dbReference type="SUPFAM" id="SSF102114">
    <property type="entry name" value="Radical SAM enzymes"/>
    <property type="match status" value="1"/>
</dbReference>
<dbReference type="InterPro" id="IPR007197">
    <property type="entry name" value="rSAM"/>
</dbReference>